<dbReference type="InterPro" id="IPR011032">
    <property type="entry name" value="GroES-like_sf"/>
</dbReference>
<dbReference type="Gene3D" id="3.90.180.10">
    <property type="entry name" value="Medium-chain alcohol dehydrogenases, catalytic domain"/>
    <property type="match status" value="1"/>
</dbReference>
<organism evidence="6 7">
    <name type="scientific">Qiania dongpingensis</name>
    <dbReference type="NCBI Taxonomy" id="2763669"/>
    <lineage>
        <taxon>Bacteria</taxon>
        <taxon>Bacillati</taxon>
        <taxon>Bacillota</taxon>
        <taxon>Clostridia</taxon>
        <taxon>Lachnospirales</taxon>
        <taxon>Lachnospiraceae</taxon>
        <taxon>Qiania</taxon>
    </lineage>
</organism>
<dbReference type="Pfam" id="PF00107">
    <property type="entry name" value="ADH_zinc_N"/>
    <property type="match status" value="1"/>
</dbReference>
<dbReference type="SMART" id="SM00829">
    <property type="entry name" value="PKS_ER"/>
    <property type="match status" value="1"/>
</dbReference>
<evidence type="ECO:0000256" key="1">
    <source>
        <dbReference type="ARBA" id="ARBA00022723"/>
    </source>
</evidence>
<evidence type="ECO:0000256" key="4">
    <source>
        <dbReference type="RuleBase" id="RU361277"/>
    </source>
</evidence>
<dbReference type="InterPro" id="IPR036291">
    <property type="entry name" value="NAD(P)-bd_dom_sf"/>
</dbReference>
<dbReference type="EMBL" id="CP060634">
    <property type="protein sequence ID" value="QNM06516.1"/>
    <property type="molecule type" value="Genomic_DNA"/>
</dbReference>
<dbReference type="InterPro" id="IPR050129">
    <property type="entry name" value="Zn_alcohol_dh"/>
</dbReference>
<reference evidence="6 7" key="1">
    <citation type="submission" date="2020-08" db="EMBL/GenBank/DDBJ databases">
        <authorList>
            <person name="Liu C."/>
            <person name="Sun Q."/>
        </authorList>
    </citation>
    <scope>NUCLEOTIDE SEQUENCE [LARGE SCALE GENOMIC DNA]</scope>
    <source>
        <strain evidence="6 7">NSJ-38</strain>
    </source>
</reference>
<proteinExistence type="inferred from homology"/>
<protein>
    <submittedName>
        <fullName evidence="6">L-threonine 3-dehydrogenase</fullName>
        <ecNumber evidence="6">1.1.1.103</ecNumber>
    </submittedName>
</protein>
<name>A0A7G9G6T4_9FIRM</name>
<dbReference type="PANTHER" id="PTHR43401">
    <property type="entry name" value="L-THREONINE 3-DEHYDROGENASE"/>
    <property type="match status" value="1"/>
</dbReference>
<dbReference type="EC" id="1.1.1.103" evidence="6"/>
<evidence type="ECO:0000256" key="3">
    <source>
        <dbReference type="ARBA" id="ARBA00023002"/>
    </source>
</evidence>
<keyword evidence="7" id="KW-1185">Reference proteome</keyword>
<dbReference type="GO" id="GO:0008743">
    <property type="term" value="F:L-threonine 3-dehydrogenase activity"/>
    <property type="evidence" value="ECO:0007669"/>
    <property type="project" value="UniProtKB-EC"/>
</dbReference>
<dbReference type="Gene3D" id="3.40.50.720">
    <property type="entry name" value="NAD(P)-binding Rossmann-like Domain"/>
    <property type="match status" value="1"/>
</dbReference>
<dbReference type="InterPro" id="IPR013149">
    <property type="entry name" value="ADH-like_C"/>
</dbReference>
<evidence type="ECO:0000313" key="7">
    <source>
        <dbReference type="Proteomes" id="UP000515823"/>
    </source>
</evidence>
<dbReference type="InterPro" id="IPR002328">
    <property type="entry name" value="ADH_Zn_CS"/>
</dbReference>
<keyword evidence="1 4" id="KW-0479">Metal-binding</keyword>
<dbReference type="RefSeq" id="WP_249304014.1">
    <property type="nucleotide sequence ID" value="NZ_CP060634.1"/>
</dbReference>
<comment type="cofactor">
    <cofactor evidence="4">
        <name>Zn(2+)</name>
        <dbReference type="ChEBI" id="CHEBI:29105"/>
    </cofactor>
</comment>
<evidence type="ECO:0000313" key="6">
    <source>
        <dbReference type="EMBL" id="QNM06516.1"/>
    </source>
</evidence>
<dbReference type="PANTHER" id="PTHR43401:SF2">
    <property type="entry name" value="L-THREONINE 3-DEHYDROGENASE"/>
    <property type="match status" value="1"/>
</dbReference>
<dbReference type="KEGG" id="qdo:H9Q78_05125"/>
<sequence>MRALCKTEEKPGACYCENIPVPEIKENEVLVKVHATAICGTDMHIYDWTAYAQERLKLPMVFGHEFAGEIVSLGSQVSGYAIGDRVAGETHIPCNHCIQCRTGNQHICENMKIIGVQAPGAFAEYIPVHKDCLWKLDDSMDYETGALLEPMGVGVHGVLSGEIGGKTAVILGCGPIGLCAVGAAKASGASLVIATDVIDRKLEEAKKLGADYAVNTGKQDLKALVMELTGGCGVDVVVDYTGNGRAIQGGFEALKKGGRFTFVGLANGPLSLDINNAVIYKEAKVNGVTGRLMYQTWYDCEALIKSGRFDVKKIIGGVFDLKDYEEAFAALKGGAPGKMLLIP</sequence>
<dbReference type="Pfam" id="PF08240">
    <property type="entry name" value="ADH_N"/>
    <property type="match status" value="1"/>
</dbReference>
<keyword evidence="2 4" id="KW-0862">Zinc</keyword>
<dbReference type="NCBIfam" id="NF003808">
    <property type="entry name" value="PRK05396.1"/>
    <property type="match status" value="1"/>
</dbReference>
<dbReference type="SUPFAM" id="SSF51735">
    <property type="entry name" value="NAD(P)-binding Rossmann-fold domains"/>
    <property type="match status" value="1"/>
</dbReference>
<gene>
    <name evidence="6" type="primary">tdh</name>
    <name evidence="6" type="ORF">H9Q78_05125</name>
</gene>
<dbReference type="Proteomes" id="UP000515823">
    <property type="component" value="Chromosome"/>
</dbReference>
<dbReference type="SUPFAM" id="SSF50129">
    <property type="entry name" value="GroES-like"/>
    <property type="match status" value="1"/>
</dbReference>
<dbReference type="PROSITE" id="PS00059">
    <property type="entry name" value="ADH_ZINC"/>
    <property type="match status" value="1"/>
</dbReference>
<comment type="similarity">
    <text evidence="4">Belongs to the zinc-containing alcohol dehydrogenase family.</text>
</comment>
<dbReference type="GO" id="GO:0008270">
    <property type="term" value="F:zinc ion binding"/>
    <property type="evidence" value="ECO:0007669"/>
    <property type="project" value="InterPro"/>
</dbReference>
<dbReference type="AlphaFoldDB" id="A0A7G9G6T4"/>
<evidence type="ECO:0000259" key="5">
    <source>
        <dbReference type="SMART" id="SM00829"/>
    </source>
</evidence>
<evidence type="ECO:0000256" key="2">
    <source>
        <dbReference type="ARBA" id="ARBA00022833"/>
    </source>
</evidence>
<dbReference type="InterPro" id="IPR013154">
    <property type="entry name" value="ADH-like_N"/>
</dbReference>
<accession>A0A7G9G6T4</accession>
<feature type="domain" description="Enoyl reductase (ER)" evidence="5">
    <location>
        <begin position="12"/>
        <end position="341"/>
    </location>
</feature>
<dbReference type="InterPro" id="IPR020843">
    <property type="entry name" value="ER"/>
</dbReference>
<keyword evidence="3 6" id="KW-0560">Oxidoreductase</keyword>